<dbReference type="PROSITE" id="PS00396">
    <property type="entry name" value="TOPO_IA_1"/>
    <property type="match status" value="1"/>
</dbReference>
<sequence>MSHNLFIVESPAKCGKIEHYLGPGNKCIASYGHFRELNGLQSINIHNNFEPTFIISETKQSQVNKIKKALKEAKEVFLATDDDREGEAIAWHLCDYFGLPIHSTKRIVFHEVTETALKTAVSEYRYLNMEIVHAQLARQVMDIIVGYKLSPILWKNVKDGTSAGRCQTPALRLVYENYKAIKASPGSKEYNTTGYFTAKNIPFVLNHNFIDANEGIGAFLKESIDFEHVYNYGELRDLIKAPPSPFTTSKLQQSASTNLHTSPKDTMKICQKLYEEGYITYMRTDSAKYAEEFVDTAVVYIEKEYGKEYCKAYCTQEPEKQTKKNKKNKKVDLAQEAHEAIRPTNINIKQLPDGTFTVKETKMYQLIWSNTLESLMTDAKYKGLTATITAPQHHTYKFITEQVVFPGWKCVNGCEETSKEFAYLQSLKQSSVMKYKKITAKVSIKELKSHYTEAKLVQLLEEKGIGRPSTFSALIDKIQERGYVKKENVQGVLIKCQDYELLGDKLNMLENEREFGNEKNKLVIKPLGILVLDYLLANFEAVFDYDYTKQMEEQLDNIAQGKKVWHELCKECLSDLDTGINATHKGKETFRIDNEHMYIMGKYGPVLKCTSKPTGDTNNKKDIVTFKPVKPDIDIEKLRRGEYTLAQVLLEPTLSGPTLSGPTLSGPTLSGPTLSEPTLSEPTIVKKGRSLGIYKEKEVFLKSGKFGWYVEWGTEKKSLKLTLEEADILELDTVADVLYDIANGNTTVIRVISKETSIRKGKGEFDDYIFHKNAKMKKPKFLKLGDFKGDYKKCDIELLHAWLKKTYDITKCE</sequence>
<evidence type="ECO:0000256" key="2">
    <source>
        <dbReference type="ARBA" id="ARBA00009446"/>
    </source>
</evidence>
<dbReference type="InterPro" id="IPR013826">
    <property type="entry name" value="Topo_IA_cen_sub3"/>
</dbReference>
<accession>A0A6C0IHK6</accession>
<name>A0A6C0IHK6_9ZZZZ</name>
<dbReference type="EMBL" id="MN740193">
    <property type="protein sequence ID" value="QHT92634.1"/>
    <property type="molecule type" value="Genomic_DNA"/>
</dbReference>
<reference evidence="10" key="1">
    <citation type="journal article" date="2020" name="Nature">
        <title>Giant virus diversity and host interactions through global metagenomics.</title>
        <authorList>
            <person name="Schulz F."/>
            <person name="Roux S."/>
            <person name="Paez-Espino D."/>
            <person name="Jungbluth S."/>
            <person name="Walsh D.A."/>
            <person name="Denef V.J."/>
            <person name="McMahon K.D."/>
            <person name="Konstantinidis K.T."/>
            <person name="Eloe-Fadrosh E.A."/>
            <person name="Kyrpides N.C."/>
            <person name="Woyke T."/>
        </authorList>
    </citation>
    <scope>NUCLEOTIDE SEQUENCE</scope>
    <source>
        <strain evidence="10">GVMAG-M-3300023184-89</strain>
    </source>
</reference>
<dbReference type="SMART" id="SM00436">
    <property type="entry name" value="TOP1Bc"/>
    <property type="match status" value="1"/>
</dbReference>
<keyword evidence="5" id="KW-0238">DNA-binding</keyword>
<evidence type="ECO:0000256" key="6">
    <source>
        <dbReference type="ARBA" id="ARBA00023235"/>
    </source>
</evidence>
<dbReference type="Pfam" id="PF01751">
    <property type="entry name" value="Toprim"/>
    <property type="match status" value="1"/>
</dbReference>
<protein>
    <recommendedName>
        <fullName evidence="3">DNA topoisomerase</fullName>
        <ecNumber evidence="3">5.6.2.1</ecNumber>
    </recommendedName>
</protein>
<dbReference type="SMART" id="SM00437">
    <property type="entry name" value="TOP1Ac"/>
    <property type="match status" value="1"/>
</dbReference>
<dbReference type="Gene3D" id="3.40.50.140">
    <property type="match status" value="1"/>
</dbReference>
<dbReference type="InterPro" id="IPR013497">
    <property type="entry name" value="Topo_IA_cen"/>
</dbReference>
<dbReference type="PROSITE" id="PS52039">
    <property type="entry name" value="TOPO_IA_2"/>
    <property type="match status" value="1"/>
</dbReference>
<dbReference type="InterPro" id="IPR003602">
    <property type="entry name" value="Topo_IA_DNA-bd_dom"/>
</dbReference>
<feature type="region of interest" description="Disordered" evidence="7">
    <location>
        <begin position="657"/>
        <end position="680"/>
    </location>
</feature>
<dbReference type="Gene3D" id="1.10.290.10">
    <property type="entry name" value="Topoisomerase I, domain 4"/>
    <property type="match status" value="1"/>
</dbReference>
<keyword evidence="6" id="KW-0413">Isomerase</keyword>
<dbReference type="InterPro" id="IPR013824">
    <property type="entry name" value="Topo_IA_cen_sub1"/>
</dbReference>
<dbReference type="InterPro" id="IPR003601">
    <property type="entry name" value="Topo_IA_2"/>
</dbReference>
<evidence type="ECO:0000256" key="4">
    <source>
        <dbReference type="ARBA" id="ARBA00023029"/>
    </source>
</evidence>
<dbReference type="Gene3D" id="1.10.460.10">
    <property type="entry name" value="Topoisomerase I, domain 2"/>
    <property type="match status" value="2"/>
</dbReference>
<evidence type="ECO:0000256" key="5">
    <source>
        <dbReference type="ARBA" id="ARBA00023125"/>
    </source>
</evidence>
<dbReference type="InterPro" id="IPR013825">
    <property type="entry name" value="Topo_IA_cen_sub2"/>
</dbReference>
<dbReference type="PROSITE" id="PS50880">
    <property type="entry name" value="TOPRIM"/>
    <property type="match status" value="1"/>
</dbReference>
<dbReference type="PRINTS" id="PR00417">
    <property type="entry name" value="PRTPISMRASEI"/>
</dbReference>
<dbReference type="Pfam" id="PF01131">
    <property type="entry name" value="Topoisom_bac"/>
    <property type="match status" value="1"/>
</dbReference>
<dbReference type="SMART" id="SM00493">
    <property type="entry name" value="TOPRIM"/>
    <property type="match status" value="1"/>
</dbReference>
<feature type="domain" description="Topo IA-type catalytic" evidence="9">
    <location>
        <begin position="128"/>
        <end position="581"/>
    </location>
</feature>
<dbReference type="SUPFAM" id="SSF56712">
    <property type="entry name" value="Prokaryotic type I DNA topoisomerase"/>
    <property type="match status" value="1"/>
</dbReference>
<comment type="similarity">
    <text evidence="2">Belongs to the type IA topoisomerase family.</text>
</comment>
<dbReference type="Gene3D" id="2.70.20.10">
    <property type="entry name" value="Topoisomerase I, domain 3"/>
    <property type="match status" value="1"/>
</dbReference>
<dbReference type="GO" id="GO:0003917">
    <property type="term" value="F:DNA topoisomerase type I (single strand cut, ATP-independent) activity"/>
    <property type="evidence" value="ECO:0007669"/>
    <property type="project" value="UniProtKB-EC"/>
</dbReference>
<dbReference type="InterPro" id="IPR006171">
    <property type="entry name" value="TOPRIM_dom"/>
</dbReference>
<dbReference type="GO" id="GO:0006265">
    <property type="term" value="P:DNA topological change"/>
    <property type="evidence" value="ECO:0007669"/>
    <property type="project" value="InterPro"/>
</dbReference>
<dbReference type="GO" id="GO:0003677">
    <property type="term" value="F:DNA binding"/>
    <property type="evidence" value="ECO:0007669"/>
    <property type="project" value="UniProtKB-KW"/>
</dbReference>
<feature type="domain" description="Toprim" evidence="8">
    <location>
        <begin position="3"/>
        <end position="112"/>
    </location>
</feature>
<evidence type="ECO:0000259" key="9">
    <source>
        <dbReference type="PROSITE" id="PS52039"/>
    </source>
</evidence>
<dbReference type="PANTHER" id="PTHR42785:SF1">
    <property type="entry name" value="DNA TOPOISOMERASE"/>
    <property type="match status" value="1"/>
</dbReference>
<organism evidence="10">
    <name type="scientific">viral metagenome</name>
    <dbReference type="NCBI Taxonomy" id="1070528"/>
    <lineage>
        <taxon>unclassified sequences</taxon>
        <taxon>metagenomes</taxon>
        <taxon>organismal metagenomes</taxon>
    </lineage>
</organism>
<dbReference type="InterPro" id="IPR023406">
    <property type="entry name" value="Topo_IA_AS"/>
</dbReference>
<dbReference type="CDD" id="cd00186">
    <property type="entry name" value="TOP1Ac"/>
    <property type="match status" value="1"/>
</dbReference>
<dbReference type="PANTHER" id="PTHR42785">
    <property type="entry name" value="DNA TOPOISOMERASE, TYPE IA, CORE"/>
    <property type="match status" value="1"/>
</dbReference>
<evidence type="ECO:0000313" key="10">
    <source>
        <dbReference type="EMBL" id="QHT92634.1"/>
    </source>
</evidence>
<dbReference type="AlphaFoldDB" id="A0A6C0IHK6"/>
<comment type="catalytic activity">
    <reaction evidence="1">
        <text>ATP-independent breakage of single-stranded DNA, followed by passage and rejoining.</text>
        <dbReference type="EC" id="5.6.2.1"/>
    </reaction>
</comment>
<evidence type="ECO:0000259" key="8">
    <source>
        <dbReference type="PROSITE" id="PS50880"/>
    </source>
</evidence>
<evidence type="ECO:0000256" key="3">
    <source>
        <dbReference type="ARBA" id="ARBA00012891"/>
    </source>
</evidence>
<proteinExistence type="inferred from homology"/>
<keyword evidence="4" id="KW-0799">Topoisomerase</keyword>
<dbReference type="EC" id="5.6.2.1" evidence="3"/>
<dbReference type="InterPro" id="IPR023405">
    <property type="entry name" value="Topo_IA_core_domain"/>
</dbReference>
<evidence type="ECO:0000256" key="1">
    <source>
        <dbReference type="ARBA" id="ARBA00000213"/>
    </source>
</evidence>
<evidence type="ECO:0000256" key="7">
    <source>
        <dbReference type="SAM" id="MobiDB-lite"/>
    </source>
</evidence>
<dbReference type="InterPro" id="IPR000380">
    <property type="entry name" value="Topo_IA"/>
</dbReference>